<dbReference type="RefSeq" id="WP_104508610.1">
    <property type="nucleotide sequence ID" value="NZ_JACIGC010000003.1"/>
</dbReference>
<dbReference type="EMBL" id="NHSJ01000087">
    <property type="protein sequence ID" value="PPQ29902.1"/>
    <property type="molecule type" value="Genomic_DNA"/>
</dbReference>
<keyword evidence="2" id="KW-1185">Reference proteome</keyword>
<reference evidence="1 2" key="1">
    <citation type="journal article" date="2018" name="Arch. Microbiol.">
        <title>New insights into the metabolic potential of the phototrophic purple bacterium Rhodopila globiformis DSM 161(T) from its draft genome sequence and evidence for a vanadium-dependent nitrogenase.</title>
        <authorList>
            <person name="Imhoff J.F."/>
            <person name="Rahn T."/>
            <person name="Kunzel S."/>
            <person name="Neulinger S.C."/>
        </authorList>
    </citation>
    <scope>NUCLEOTIDE SEQUENCE [LARGE SCALE GENOMIC DNA]</scope>
    <source>
        <strain evidence="1 2">DSM 16996</strain>
    </source>
</reference>
<accession>A0A2S6N5M8</accession>
<evidence type="ECO:0000313" key="2">
    <source>
        <dbReference type="Proteomes" id="UP000239089"/>
    </source>
</evidence>
<gene>
    <name evidence="1" type="ORF">CCR94_13895</name>
</gene>
<organism evidence="1 2">
    <name type="scientific">Rhodoblastus sphagnicola</name>
    <dbReference type="NCBI Taxonomy" id="333368"/>
    <lineage>
        <taxon>Bacteria</taxon>
        <taxon>Pseudomonadati</taxon>
        <taxon>Pseudomonadota</taxon>
        <taxon>Alphaproteobacteria</taxon>
        <taxon>Hyphomicrobiales</taxon>
        <taxon>Rhodoblastaceae</taxon>
        <taxon>Rhodoblastus</taxon>
    </lineage>
</organism>
<sequence>MTPHDTEDYVELSGAEDERRAALAYVTEALAEAILAGIESESFAHAALFAALQELVETYGEEAVATFAGRLPDRIAAGEFTIAVRH</sequence>
<dbReference type="OrthoDB" id="9809513at2"/>
<name>A0A2S6N5M8_9HYPH</name>
<dbReference type="Proteomes" id="UP000239089">
    <property type="component" value="Unassembled WGS sequence"/>
</dbReference>
<comment type="caution">
    <text evidence="1">The sequence shown here is derived from an EMBL/GenBank/DDBJ whole genome shotgun (WGS) entry which is preliminary data.</text>
</comment>
<protein>
    <submittedName>
        <fullName evidence="1">Uncharacterized protein</fullName>
    </submittedName>
</protein>
<evidence type="ECO:0000313" key="1">
    <source>
        <dbReference type="EMBL" id="PPQ29902.1"/>
    </source>
</evidence>
<dbReference type="AlphaFoldDB" id="A0A2S6N5M8"/>
<proteinExistence type="predicted"/>